<comment type="similarity">
    <text evidence="1">Belongs to the YciI family.</text>
</comment>
<evidence type="ECO:0000313" key="4">
    <source>
        <dbReference type="Proteomes" id="UP001560573"/>
    </source>
</evidence>
<evidence type="ECO:0000313" key="3">
    <source>
        <dbReference type="EMBL" id="MEX6687299.1"/>
    </source>
</evidence>
<gene>
    <name evidence="3" type="ORF">QTN47_07320</name>
</gene>
<organism evidence="3 4">
    <name type="scientific">Danxiaibacter flavus</name>
    <dbReference type="NCBI Taxonomy" id="3049108"/>
    <lineage>
        <taxon>Bacteria</taxon>
        <taxon>Pseudomonadati</taxon>
        <taxon>Bacteroidota</taxon>
        <taxon>Chitinophagia</taxon>
        <taxon>Chitinophagales</taxon>
        <taxon>Chitinophagaceae</taxon>
        <taxon>Danxiaibacter</taxon>
    </lineage>
</organism>
<proteinExistence type="inferred from homology"/>
<dbReference type="EMBL" id="JAULBC010000002">
    <property type="protein sequence ID" value="MEX6687299.1"/>
    <property type="molecule type" value="Genomic_DNA"/>
</dbReference>
<dbReference type="Pfam" id="PF03795">
    <property type="entry name" value="YCII"/>
    <property type="match status" value="1"/>
</dbReference>
<evidence type="ECO:0000256" key="1">
    <source>
        <dbReference type="ARBA" id="ARBA00007689"/>
    </source>
</evidence>
<dbReference type="Proteomes" id="UP001560573">
    <property type="component" value="Unassembled WGS sequence"/>
</dbReference>
<sequence>MEKKYFALKLIPPRPTFAMDMTDEEKVIMQQHITYWTQLMQEGVAQVYGPVFDPAGPYGFGIIAVDDEEQVKSITSNDPATAVNHYEFYLMRAIFPDKKA</sequence>
<accession>A0ABV3ZDM9</accession>
<reference evidence="3 4" key="1">
    <citation type="submission" date="2023-07" db="EMBL/GenBank/DDBJ databases">
        <authorList>
            <person name="Lian W.-H."/>
        </authorList>
    </citation>
    <scope>NUCLEOTIDE SEQUENCE [LARGE SCALE GENOMIC DNA]</scope>
    <source>
        <strain evidence="3 4">SYSU DXS3180</strain>
    </source>
</reference>
<dbReference type="RefSeq" id="WP_369328703.1">
    <property type="nucleotide sequence ID" value="NZ_JAULBC010000002.1"/>
</dbReference>
<dbReference type="InterPro" id="IPR011008">
    <property type="entry name" value="Dimeric_a/b-barrel"/>
</dbReference>
<feature type="domain" description="YCII-related" evidence="2">
    <location>
        <begin position="12"/>
        <end position="89"/>
    </location>
</feature>
<comment type="caution">
    <text evidence="3">The sequence shown here is derived from an EMBL/GenBank/DDBJ whole genome shotgun (WGS) entry which is preliminary data.</text>
</comment>
<keyword evidence="4" id="KW-1185">Reference proteome</keyword>
<name>A0ABV3ZDM9_9BACT</name>
<evidence type="ECO:0000259" key="2">
    <source>
        <dbReference type="Pfam" id="PF03795"/>
    </source>
</evidence>
<protein>
    <submittedName>
        <fullName evidence="3">YciI family protein</fullName>
    </submittedName>
</protein>
<dbReference type="InterPro" id="IPR005545">
    <property type="entry name" value="YCII"/>
</dbReference>
<dbReference type="SUPFAM" id="SSF54909">
    <property type="entry name" value="Dimeric alpha+beta barrel"/>
    <property type="match status" value="1"/>
</dbReference>